<name>A0ABW5DGG6_9HYPH</name>
<evidence type="ECO:0000259" key="2">
    <source>
        <dbReference type="Pfam" id="PF01425"/>
    </source>
</evidence>
<evidence type="ECO:0000313" key="4">
    <source>
        <dbReference type="Proteomes" id="UP001597373"/>
    </source>
</evidence>
<dbReference type="Proteomes" id="UP001597373">
    <property type="component" value="Unassembled WGS sequence"/>
</dbReference>
<protein>
    <submittedName>
        <fullName evidence="3">Amidase</fullName>
    </submittedName>
</protein>
<feature type="domain" description="Amidase" evidence="2">
    <location>
        <begin position="13"/>
        <end position="396"/>
    </location>
</feature>
<dbReference type="SUPFAM" id="SSF75304">
    <property type="entry name" value="Amidase signature (AS) enzymes"/>
    <property type="match status" value="1"/>
</dbReference>
<proteinExistence type="inferred from homology"/>
<organism evidence="3 4">
    <name type="scientific">Chelativorans composti</name>
    <dbReference type="NCBI Taxonomy" id="768533"/>
    <lineage>
        <taxon>Bacteria</taxon>
        <taxon>Pseudomonadati</taxon>
        <taxon>Pseudomonadota</taxon>
        <taxon>Alphaproteobacteria</taxon>
        <taxon>Hyphomicrobiales</taxon>
        <taxon>Phyllobacteriaceae</taxon>
        <taxon>Chelativorans</taxon>
    </lineage>
</organism>
<dbReference type="InterPro" id="IPR023631">
    <property type="entry name" value="Amidase_dom"/>
</dbReference>
<dbReference type="InterPro" id="IPR036928">
    <property type="entry name" value="AS_sf"/>
</dbReference>
<dbReference type="Pfam" id="PF01425">
    <property type="entry name" value="Amidase"/>
    <property type="match status" value="1"/>
</dbReference>
<accession>A0ABW5DGG6</accession>
<comment type="similarity">
    <text evidence="1">Belongs to the amidase family.</text>
</comment>
<dbReference type="Gene3D" id="3.90.1300.10">
    <property type="entry name" value="Amidase signature (AS) domain"/>
    <property type="match status" value="1"/>
</dbReference>
<dbReference type="PANTHER" id="PTHR11895">
    <property type="entry name" value="TRANSAMIDASE"/>
    <property type="match status" value="1"/>
</dbReference>
<sequence length="422" mass="45234">MRDDGIGSIRRHVNDCLERIDRFEDRIRAFVTFDRSAVLSQVEGRADWFRNRPLAGITLGVKDIIDALPYPTECGTRFRRSTQPVQDAAVVARLKSAGAVVFGKTVTTEFAYFAPGPTRNPFDLNRTPGGSSSGSAAAVAAGFIDVGLGSQTAASITRPASYCGVVGFKPTHGRYSLAGVRGLAPSFDTLGFLCRDVPTAAQVHSVIMAADRVAEPKAPARVGVCRTPWWDMAEAATQDALLKSAVLLSAGAEVEEVGLDDFVDGVRLQAEIMAFEAAAMISPDGDVLERDLSPVLMKMIELGREMDYAHYQKSLRDAAELRRRIDTVFETYDVLVAPAAPGEAPEGLASTGDPIFSRLWSLLGLPTITVPGFTGPSGMPVGIQLLARAGQDEALLSHALWAEQLLPAPKRWTSVGMEVSDA</sequence>
<comment type="caution">
    <text evidence="3">The sequence shown here is derived from an EMBL/GenBank/DDBJ whole genome shotgun (WGS) entry which is preliminary data.</text>
</comment>
<dbReference type="PANTHER" id="PTHR11895:SF151">
    <property type="entry name" value="GLUTAMYL-TRNA(GLN) AMIDOTRANSFERASE SUBUNIT A"/>
    <property type="match status" value="1"/>
</dbReference>
<dbReference type="EMBL" id="JBHUIR010000005">
    <property type="protein sequence ID" value="MFD2258430.1"/>
    <property type="molecule type" value="Genomic_DNA"/>
</dbReference>
<evidence type="ECO:0000256" key="1">
    <source>
        <dbReference type="ARBA" id="ARBA00009199"/>
    </source>
</evidence>
<evidence type="ECO:0000313" key="3">
    <source>
        <dbReference type="EMBL" id="MFD2258430.1"/>
    </source>
</evidence>
<dbReference type="RefSeq" id="WP_345099980.1">
    <property type="nucleotide sequence ID" value="NZ_BAABGS010000073.1"/>
</dbReference>
<gene>
    <name evidence="3" type="ORF">ACFSMZ_01425</name>
</gene>
<dbReference type="InterPro" id="IPR000120">
    <property type="entry name" value="Amidase"/>
</dbReference>
<keyword evidence="4" id="KW-1185">Reference proteome</keyword>
<reference evidence="4" key="1">
    <citation type="journal article" date="2019" name="Int. J. Syst. Evol. Microbiol.">
        <title>The Global Catalogue of Microorganisms (GCM) 10K type strain sequencing project: providing services to taxonomists for standard genome sequencing and annotation.</title>
        <authorList>
            <consortium name="The Broad Institute Genomics Platform"/>
            <consortium name="The Broad Institute Genome Sequencing Center for Infectious Disease"/>
            <person name="Wu L."/>
            <person name="Ma J."/>
        </authorList>
    </citation>
    <scope>NUCLEOTIDE SEQUENCE [LARGE SCALE GENOMIC DNA]</scope>
    <source>
        <strain evidence="4">KCTC 23707</strain>
    </source>
</reference>